<gene>
    <name evidence="3" type="ORF">ACFFP0_08640</name>
</gene>
<dbReference type="PRINTS" id="PR00081">
    <property type="entry name" value="GDHRDH"/>
</dbReference>
<name>A0ABV6AGW7_9HYPH</name>
<evidence type="ECO:0000256" key="1">
    <source>
        <dbReference type="ARBA" id="ARBA00006484"/>
    </source>
</evidence>
<dbReference type="PRINTS" id="PR00080">
    <property type="entry name" value="SDRFAMILY"/>
</dbReference>
<sequence>MSRTVVVTGGGSGIGRACAVHFATEGATVVITGRRAGLLSDVASELGATAVAFDASDADAVAKALSKLPGSIDVVVNCAGGNTDLSRSDATQVDAAEGPTSLLTDIAKRWRANFDSNVLSAVLVTEALKERLVDNARIVTIGSIAGRTGGGGSYGAAKAAIEAWTGDIARSLGPRRITANVVAPGLIESTEFFHGKLTDERRTSLIEATFTKRAGQTDDVVATVAFLASIGAGHITGQVIPVNGGAHLAR</sequence>
<dbReference type="Proteomes" id="UP001589692">
    <property type="component" value="Unassembled WGS sequence"/>
</dbReference>
<dbReference type="EC" id="1.1.1.-" evidence="3"/>
<evidence type="ECO:0000259" key="2">
    <source>
        <dbReference type="SMART" id="SM00822"/>
    </source>
</evidence>
<comment type="similarity">
    <text evidence="1">Belongs to the short-chain dehydrogenases/reductases (SDR) family.</text>
</comment>
<dbReference type="RefSeq" id="WP_377259060.1">
    <property type="nucleotide sequence ID" value="NZ_JBHMAA010000010.1"/>
</dbReference>
<dbReference type="SUPFAM" id="SSF51735">
    <property type="entry name" value="NAD(P)-binding Rossmann-fold domains"/>
    <property type="match status" value="1"/>
</dbReference>
<dbReference type="GO" id="GO:0016491">
    <property type="term" value="F:oxidoreductase activity"/>
    <property type="evidence" value="ECO:0007669"/>
    <property type="project" value="UniProtKB-KW"/>
</dbReference>
<dbReference type="InterPro" id="IPR002347">
    <property type="entry name" value="SDR_fam"/>
</dbReference>
<dbReference type="Gene3D" id="3.40.50.720">
    <property type="entry name" value="NAD(P)-binding Rossmann-like Domain"/>
    <property type="match status" value="1"/>
</dbReference>
<dbReference type="Pfam" id="PF13561">
    <property type="entry name" value="adh_short_C2"/>
    <property type="match status" value="1"/>
</dbReference>
<dbReference type="PANTHER" id="PTHR42760:SF40">
    <property type="entry name" value="3-OXOACYL-[ACYL-CARRIER-PROTEIN] REDUCTASE, CHLOROPLASTIC"/>
    <property type="match status" value="1"/>
</dbReference>
<protein>
    <submittedName>
        <fullName evidence="3">SDR family NAD(P)-dependent oxidoreductase</fullName>
        <ecNumber evidence="3">1.1.1.-</ecNumber>
    </submittedName>
</protein>
<accession>A0ABV6AGW7</accession>
<feature type="domain" description="Ketoreductase" evidence="2">
    <location>
        <begin position="3"/>
        <end position="190"/>
    </location>
</feature>
<keyword evidence="4" id="KW-1185">Reference proteome</keyword>
<dbReference type="SMART" id="SM00822">
    <property type="entry name" value="PKS_KR"/>
    <property type="match status" value="1"/>
</dbReference>
<dbReference type="InterPro" id="IPR057326">
    <property type="entry name" value="KR_dom"/>
</dbReference>
<keyword evidence="3" id="KW-0560">Oxidoreductase</keyword>
<reference evidence="3 4" key="1">
    <citation type="submission" date="2024-09" db="EMBL/GenBank/DDBJ databases">
        <authorList>
            <person name="Sun Q."/>
            <person name="Mori K."/>
        </authorList>
    </citation>
    <scope>NUCLEOTIDE SEQUENCE [LARGE SCALE GENOMIC DNA]</scope>
    <source>
        <strain evidence="3 4">TBRC 4938</strain>
    </source>
</reference>
<dbReference type="EMBL" id="JBHMAA010000010">
    <property type="protein sequence ID" value="MFB9948913.1"/>
    <property type="molecule type" value="Genomic_DNA"/>
</dbReference>
<proteinExistence type="inferred from homology"/>
<organism evidence="3 4">
    <name type="scientific">Rhizobium puerariae</name>
    <dbReference type="NCBI Taxonomy" id="1585791"/>
    <lineage>
        <taxon>Bacteria</taxon>
        <taxon>Pseudomonadati</taxon>
        <taxon>Pseudomonadota</taxon>
        <taxon>Alphaproteobacteria</taxon>
        <taxon>Hyphomicrobiales</taxon>
        <taxon>Rhizobiaceae</taxon>
        <taxon>Rhizobium/Agrobacterium group</taxon>
        <taxon>Rhizobium</taxon>
    </lineage>
</organism>
<dbReference type="PANTHER" id="PTHR42760">
    <property type="entry name" value="SHORT-CHAIN DEHYDROGENASES/REDUCTASES FAMILY MEMBER"/>
    <property type="match status" value="1"/>
</dbReference>
<dbReference type="InterPro" id="IPR036291">
    <property type="entry name" value="NAD(P)-bd_dom_sf"/>
</dbReference>
<dbReference type="PROSITE" id="PS00061">
    <property type="entry name" value="ADH_SHORT"/>
    <property type="match status" value="1"/>
</dbReference>
<dbReference type="InterPro" id="IPR020904">
    <property type="entry name" value="Sc_DH/Rdtase_CS"/>
</dbReference>
<evidence type="ECO:0000313" key="4">
    <source>
        <dbReference type="Proteomes" id="UP001589692"/>
    </source>
</evidence>
<comment type="caution">
    <text evidence="3">The sequence shown here is derived from an EMBL/GenBank/DDBJ whole genome shotgun (WGS) entry which is preliminary data.</text>
</comment>
<evidence type="ECO:0000313" key="3">
    <source>
        <dbReference type="EMBL" id="MFB9948913.1"/>
    </source>
</evidence>
<dbReference type="CDD" id="cd05233">
    <property type="entry name" value="SDR_c"/>
    <property type="match status" value="1"/>
</dbReference>